<organism evidence="1 2">
    <name type="scientific">Phytophthora rubi</name>
    <dbReference type="NCBI Taxonomy" id="129364"/>
    <lineage>
        <taxon>Eukaryota</taxon>
        <taxon>Sar</taxon>
        <taxon>Stramenopiles</taxon>
        <taxon>Oomycota</taxon>
        <taxon>Peronosporomycetes</taxon>
        <taxon>Peronosporales</taxon>
        <taxon>Peronosporaceae</taxon>
        <taxon>Phytophthora</taxon>
    </lineage>
</organism>
<comment type="caution">
    <text evidence="1">The sequence shown here is derived from an EMBL/GenBank/DDBJ whole genome shotgun (WGS) entry which is preliminary data.</text>
</comment>
<accession>A0A6A3N888</accession>
<dbReference type="AlphaFoldDB" id="A0A6A3N888"/>
<protein>
    <submittedName>
        <fullName evidence="1">Uncharacterized protein</fullName>
    </submittedName>
</protein>
<sequence length="31" mass="3466">MCSMLLWKMNARKLSVLFAKRLTGDPAKKGA</sequence>
<dbReference type="EMBL" id="QXFV01000428">
    <property type="protein sequence ID" value="KAE9037858.1"/>
    <property type="molecule type" value="Genomic_DNA"/>
</dbReference>
<proteinExistence type="predicted"/>
<gene>
    <name evidence="1" type="ORF">PR001_g8207</name>
</gene>
<reference evidence="1 2" key="1">
    <citation type="submission" date="2018-09" db="EMBL/GenBank/DDBJ databases">
        <title>Genomic investigation of the strawberry pathogen Phytophthora fragariae indicates pathogenicity is determined by transcriptional variation in three key races.</title>
        <authorList>
            <person name="Adams T.M."/>
            <person name="Armitage A.D."/>
            <person name="Sobczyk M.K."/>
            <person name="Bates H.J."/>
            <person name="Dunwell J.M."/>
            <person name="Nellist C.F."/>
            <person name="Harrison R.J."/>
        </authorList>
    </citation>
    <scope>NUCLEOTIDE SEQUENCE [LARGE SCALE GENOMIC DNA]</scope>
    <source>
        <strain evidence="1 2">SCRP249</strain>
    </source>
</reference>
<evidence type="ECO:0000313" key="1">
    <source>
        <dbReference type="EMBL" id="KAE9037858.1"/>
    </source>
</evidence>
<dbReference type="Proteomes" id="UP000429607">
    <property type="component" value="Unassembled WGS sequence"/>
</dbReference>
<name>A0A6A3N888_9STRA</name>
<evidence type="ECO:0000313" key="2">
    <source>
        <dbReference type="Proteomes" id="UP000429607"/>
    </source>
</evidence>